<dbReference type="OrthoDB" id="9796864at2"/>
<feature type="signal peptide" evidence="3">
    <location>
        <begin position="1"/>
        <end position="31"/>
    </location>
</feature>
<feature type="chain" id="PRO_5007748290" description="Peptidyl-prolyl cis-trans isomerase" evidence="3">
    <location>
        <begin position="32"/>
        <end position="234"/>
    </location>
</feature>
<dbReference type="Gene3D" id="2.40.100.10">
    <property type="entry name" value="Cyclophilin-like"/>
    <property type="match status" value="1"/>
</dbReference>
<dbReference type="AlphaFoldDB" id="A0A165AEG4"/>
<evidence type="ECO:0000259" key="4">
    <source>
        <dbReference type="PROSITE" id="PS50072"/>
    </source>
</evidence>
<name>A0A165AEG4_9SYNE</name>
<comment type="similarity">
    <text evidence="3">Belongs to the cyclophilin-type PPIase family.</text>
</comment>
<dbReference type="SUPFAM" id="SSF50891">
    <property type="entry name" value="Cyclophilin-like"/>
    <property type="match status" value="1"/>
</dbReference>
<dbReference type="PRINTS" id="PR00153">
    <property type="entry name" value="CSAPPISMRASE"/>
</dbReference>
<dbReference type="EMBL" id="FITM01000017">
    <property type="protein sequence ID" value="SAY38282.1"/>
    <property type="molecule type" value="Genomic_DNA"/>
</dbReference>
<gene>
    <name evidence="5" type="ORF">FLM9_141</name>
</gene>
<protein>
    <recommendedName>
        <fullName evidence="3">Peptidyl-prolyl cis-trans isomerase</fullName>
        <shortName evidence="3">PPIase</shortName>
        <ecNumber evidence="3">5.2.1.8</ecNumber>
    </recommendedName>
</protein>
<keyword evidence="1 3" id="KW-0697">Rotamase</keyword>
<comment type="function">
    <text evidence="3">PPIases accelerate the folding of proteins. It catalyzes the cis-trans isomerization of proline imidic peptide bonds in oligopeptides.</text>
</comment>
<dbReference type="GO" id="GO:0003755">
    <property type="term" value="F:peptidyl-prolyl cis-trans isomerase activity"/>
    <property type="evidence" value="ECO:0007669"/>
    <property type="project" value="UniProtKB-UniRule"/>
</dbReference>
<dbReference type="PANTHER" id="PTHR43246">
    <property type="entry name" value="PEPTIDYL-PROLYL CIS-TRANS ISOMERASE CYP38, CHLOROPLASTIC"/>
    <property type="match status" value="1"/>
</dbReference>
<dbReference type="GO" id="GO:0006457">
    <property type="term" value="P:protein folding"/>
    <property type="evidence" value="ECO:0007669"/>
    <property type="project" value="InterPro"/>
</dbReference>
<evidence type="ECO:0000313" key="5">
    <source>
        <dbReference type="EMBL" id="SAY38282.1"/>
    </source>
</evidence>
<dbReference type="Proteomes" id="UP000182631">
    <property type="component" value="Unassembled WGS sequence"/>
</dbReference>
<evidence type="ECO:0000256" key="1">
    <source>
        <dbReference type="ARBA" id="ARBA00023110"/>
    </source>
</evidence>
<dbReference type="InterPro" id="IPR020892">
    <property type="entry name" value="Cyclophilin-type_PPIase_CS"/>
</dbReference>
<dbReference type="RefSeq" id="WP_074456785.1">
    <property type="nucleotide sequence ID" value="NZ_FITM01000017.1"/>
</dbReference>
<proteinExistence type="inferred from homology"/>
<organism evidence="5 6">
    <name type="scientific">Candidatus Synechococcus spongiarum</name>
    <dbReference type="NCBI Taxonomy" id="431041"/>
    <lineage>
        <taxon>Bacteria</taxon>
        <taxon>Bacillati</taxon>
        <taxon>Cyanobacteriota</taxon>
        <taxon>Cyanophyceae</taxon>
        <taxon>Synechococcales</taxon>
        <taxon>Synechococcaceae</taxon>
        <taxon>Synechococcus</taxon>
    </lineage>
</organism>
<keyword evidence="3" id="KW-0732">Signal</keyword>
<evidence type="ECO:0000256" key="3">
    <source>
        <dbReference type="RuleBase" id="RU363019"/>
    </source>
</evidence>
<dbReference type="InterPro" id="IPR044665">
    <property type="entry name" value="E_coli_cyclophilin_A-like"/>
</dbReference>
<accession>A0A165AEG4</accession>
<feature type="domain" description="PPIase cyclophilin-type" evidence="4">
    <location>
        <begin position="64"/>
        <end position="221"/>
    </location>
</feature>
<evidence type="ECO:0000313" key="6">
    <source>
        <dbReference type="Proteomes" id="UP000182631"/>
    </source>
</evidence>
<dbReference type="InterPro" id="IPR029000">
    <property type="entry name" value="Cyclophilin-like_dom_sf"/>
</dbReference>
<dbReference type="EC" id="5.2.1.8" evidence="3"/>
<sequence>MRKPVKRLGSALLLAAVPLLFLMSPAQPGHAQTQDTMTEPHGCPNSAVSCLDGKATITISTSKGDFTVEVDGTAAPLTGGNFVDLVKRGIYDGTIFHRVIPDFVAQGGDPASADPKTPPSRFGTGGFMDPGTGQERRIPLEIALTNEEQPRYGQVLTEPGLRDRLKLRHEQGAIAMARSQLPNSASAQFYVALEDLPHLDGSYAVFGRVAAGMDVVSRLENGDRLVRAVVVGRS</sequence>
<comment type="catalytic activity">
    <reaction evidence="3">
        <text>[protein]-peptidylproline (omega=180) = [protein]-peptidylproline (omega=0)</text>
        <dbReference type="Rhea" id="RHEA:16237"/>
        <dbReference type="Rhea" id="RHEA-COMP:10747"/>
        <dbReference type="Rhea" id="RHEA-COMP:10748"/>
        <dbReference type="ChEBI" id="CHEBI:83833"/>
        <dbReference type="ChEBI" id="CHEBI:83834"/>
        <dbReference type="EC" id="5.2.1.8"/>
    </reaction>
</comment>
<keyword evidence="6" id="KW-1185">Reference proteome</keyword>
<dbReference type="InterPro" id="IPR002130">
    <property type="entry name" value="Cyclophilin-type_PPIase_dom"/>
</dbReference>
<keyword evidence="2 3" id="KW-0413">Isomerase</keyword>
<reference evidence="6" key="1">
    <citation type="submission" date="2016-02" db="EMBL/GenBank/DDBJ databases">
        <authorList>
            <person name="liu f."/>
        </authorList>
    </citation>
    <scope>NUCLEOTIDE SEQUENCE [LARGE SCALE GENOMIC DNA]</scope>
</reference>
<dbReference type="Pfam" id="PF00160">
    <property type="entry name" value="Pro_isomerase"/>
    <property type="match status" value="1"/>
</dbReference>
<evidence type="ECO:0000256" key="2">
    <source>
        <dbReference type="ARBA" id="ARBA00023235"/>
    </source>
</evidence>
<dbReference type="PROSITE" id="PS50072">
    <property type="entry name" value="CSA_PPIASE_2"/>
    <property type="match status" value="1"/>
</dbReference>
<dbReference type="PROSITE" id="PS00170">
    <property type="entry name" value="CSA_PPIASE_1"/>
    <property type="match status" value="1"/>
</dbReference>